<evidence type="ECO:0000256" key="4">
    <source>
        <dbReference type="ARBA" id="ARBA00023186"/>
    </source>
</evidence>
<evidence type="ECO:0000313" key="9">
    <source>
        <dbReference type="Proteomes" id="UP000282892"/>
    </source>
</evidence>
<keyword evidence="3" id="KW-1005">Bacterial flagellum biogenesis</keyword>
<proteinExistence type="inferred from homology"/>
<dbReference type="EMBL" id="CP022572">
    <property type="protein sequence ID" value="AZU64176.1"/>
    <property type="molecule type" value="Genomic_DNA"/>
</dbReference>
<dbReference type="Proteomes" id="UP000282892">
    <property type="component" value="Chromosome"/>
</dbReference>
<comment type="subcellular location">
    <subcellularLocation>
        <location evidence="1">Cytoplasm</location>
        <location evidence="1">Cytosol</location>
    </subcellularLocation>
</comment>
<evidence type="ECO:0000256" key="6">
    <source>
        <dbReference type="ARBA" id="ARBA00093785"/>
    </source>
</evidence>
<protein>
    <recommendedName>
        <fullName evidence="7">Flagellar protein FliT</fullName>
    </recommendedName>
</protein>
<comment type="similarity">
    <text evidence="6">Belongs to the bacillales FliT family.</text>
</comment>
<organism evidence="8 9">
    <name type="scientific">Neobacillus mesonae</name>
    <dbReference type="NCBI Taxonomy" id="1193713"/>
    <lineage>
        <taxon>Bacteria</taxon>
        <taxon>Bacillati</taxon>
        <taxon>Bacillota</taxon>
        <taxon>Bacilli</taxon>
        <taxon>Bacillales</taxon>
        <taxon>Bacillaceae</taxon>
        <taxon>Neobacillus</taxon>
    </lineage>
</organism>
<dbReference type="RefSeq" id="WP_066388299.1">
    <property type="nucleotide sequence ID" value="NZ_CP022572.1"/>
</dbReference>
<keyword evidence="2" id="KW-0963">Cytoplasm</keyword>
<evidence type="ECO:0000256" key="7">
    <source>
        <dbReference type="ARBA" id="ARBA00093797"/>
    </source>
</evidence>
<evidence type="ECO:0000256" key="5">
    <source>
        <dbReference type="ARBA" id="ARBA00093765"/>
    </source>
</evidence>
<dbReference type="InterPro" id="IPR008622">
    <property type="entry name" value="FliT"/>
</dbReference>
<evidence type="ECO:0000313" key="8">
    <source>
        <dbReference type="EMBL" id="AZU64176.1"/>
    </source>
</evidence>
<dbReference type="STRING" id="1193713.GCA_001636315_01834"/>
<dbReference type="OrthoDB" id="2882451at2"/>
<dbReference type="AlphaFoldDB" id="A0A3T0I481"/>
<gene>
    <name evidence="8" type="ORF">CHR53_24675</name>
</gene>
<dbReference type="KEGG" id="nmk:CHR53_24675"/>
<name>A0A3T0I481_9BACI</name>
<comment type="function">
    <text evidence="5">May act as an export chaperone for the filament capping protein FliD.</text>
</comment>
<keyword evidence="9" id="KW-1185">Reference proteome</keyword>
<reference evidence="8 9" key="1">
    <citation type="submission" date="2017-07" db="EMBL/GenBank/DDBJ databases">
        <title>The complete genome sequence of Bacillus mesonae strain H20-5, an efficient strain improving plant abiotic stress resistance.</title>
        <authorList>
            <person name="Kim S.Y."/>
            <person name="Song H."/>
            <person name="Sang M.K."/>
            <person name="Weon H.-Y."/>
            <person name="Song J."/>
        </authorList>
    </citation>
    <scope>NUCLEOTIDE SEQUENCE [LARGE SCALE GENOMIC DNA]</scope>
    <source>
        <strain evidence="8 9">H20-5</strain>
    </source>
</reference>
<dbReference type="Pfam" id="PF05400">
    <property type="entry name" value="FliT"/>
    <property type="match status" value="1"/>
</dbReference>
<accession>A0A3T0I481</accession>
<evidence type="ECO:0000256" key="1">
    <source>
        <dbReference type="ARBA" id="ARBA00004514"/>
    </source>
</evidence>
<sequence length="119" mass="13900">MIAEKELRLQQYFELSVKVLKVLHQGDEEQVLDLLEQRDVCIAAINELDAKAGNLLMNETMIEQLNRIAELETEIQSQLQLAMKKLSSRVRSEQRNQYIKNQYEDLTAVSKGVFYDRKK</sequence>
<evidence type="ECO:0000256" key="3">
    <source>
        <dbReference type="ARBA" id="ARBA00022795"/>
    </source>
</evidence>
<evidence type="ECO:0000256" key="2">
    <source>
        <dbReference type="ARBA" id="ARBA00022490"/>
    </source>
</evidence>
<keyword evidence="4" id="KW-0143">Chaperone</keyword>